<keyword evidence="5" id="KW-1185">Reference proteome</keyword>
<evidence type="ECO:0000313" key="4">
    <source>
        <dbReference type="EMBL" id="SDX69854.1"/>
    </source>
</evidence>
<dbReference type="RefSeq" id="WP_217633794.1">
    <property type="nucleotide sequence ID" value="NZ_FNNZ01000061.1"/>
</dbReference>
<dbReference type="InterPro" id="IPR050362">
    <property type="entry name" value="Cation-dep_OMT"/>
</dbReference>
<accession>A0A1H3DVZ1</accession>
<dbReference type="InterPro" id="IPR002935">
    <property type="entry name" value="SAM_O-MeTrfase"/>
</dbReference>
<evidence type="ECO:0000256" key="1">
    <source>
        <dbReference type="ARBA" id="ARBA00022603"/>
    </source>
</evidence>
<dbReference type="InterPro" id="IPR029063">
    <property type="entry name" value="SAM-dependent_MTases_sf"/>
</dbReference>
<evidence type="ECO:0000313" key="5">
    <source>
        <dbReference type="Proteomes" id="UP000198816"/>
    </source>
</evidence>
<dbReference type="Proteomes" id="UP000198816">
    <property type="component" value="Unassembled WGS sequence"/>
</dbReference>
<dbReference type="GO" id="GO:0008757">
    <property type="term" value="F:S-adenosylmethionine-dependent methyltransferase activity"/>
    <property type="evidence" value="ECO:0007669"/>
    <property type="project" value="TreeGrafter"/>
</dbReference>
<dbReference type="AlphaFoldDB" id="A0A1H3DVZ1"/>
<dbReference type="STRING" id="1058.SAMN05421783_1613"/>
<dbReference type="GO" id="GO:0008171">
    <property type="term" value="F:O-methyltransferase activity"/>
    <property type="evidence" value="ECO:0007669"/>
    <property type="project" value="InterPro"/>
</dbReference>
<protein>
    <submittedName>
        <fullName evidence="4">Predicted O-methyltransferase YrrM</fullName>
    </submittedName>
</protein>
<gene>
    <name evidence="4" type="ORF">SAMN05421783_1613</name>
</gene>
<dbReference type="EMBL" id="FNNZ01000061">
    <property type="protein sequence ID" value="SDX69854.1"/>
    <property type="molecule type" value="Genomic_DNA"/>
</dbReference>
<sequence length="205" mass="22790">LLEHSLRESDVKRRLRELTASLEWSGMQIAPEQGQFMALLVELIGAQRIIEIGTFTGYSALCLAEAMPVDGTLICCDLSEEWTGIARGFWREAGVVERIDLRLAPALETLDGLLAQEGEGQFDLAFIDADKTNYSQYFDRCLTLVRPGGLILFDNTLWGGHVADPQDQEEDTRAIRALNDRLLGDQRVTLSLVPIGDGLTLARKR</sequence>
<evidence type="ECO:0000256" key="2">
    <source>
        <dbReference type="ARBA" id="ARBA00022679"/>
    </source>
</evidence>
<evidence type="ECO:0000256" key="3">
    <source>
        <dbReference type="ARBA" id="ARBA00022691"/>
    </source>
</evidence>
<dbReference type="PROSITE" id="PS51682">
    <property type="entry name" value="SAM_OMT_I"/>
    <property type="match status" value="1"/>
</dbReference>
<name>A0A1H3DVZ1_THIRO</name>
<dbReference type="Gene3D" id="3.40.50.150">
    <property type="entry name" value="Vaccinia Virus protein VP39"/>
    <property type="match status" value="1"/>
</dbReference>
<dbReference type="CDD" id="cd02440">
    <property type="entry name" value="AdoMet_MTases"/>
    <property type="match status" value="1"/>
</dbReference>
<dbReference type="Pfam" id="PF01596">
    <property type="entry name" value="Methyltransf_3"/>
    <property type="match status" value="1"/>
</dbReference>
<reference evidence="5" key="1">
    <citation type="submission" date="2016-10" db="EMBL/GenBank/DDBJ databases">
        <authorList>
            <person name="Varghese N."/>
            <person name="Submissions S."/>
        </authorList>
    </citation>
    <scope>NUCLEOTIDE SEQUENCE [LARGE SCALE GENOMIC DNA]</scope>
    <source>
        <strain evidence="5">DSM 217</strain>
    </source>
</reference>
<dbReference type="GO" id="GO:0032259">
    <property type="term" value="P:methylation"/>
    <property type="evidence" value="ECO:0007669"/>
    <property type="project" value="UniProtKB-KW"/>
</dbReference>
<dbReference type="PANTHER" id="PTHR10509:SF14">
    <property type="entry name" value="CAFFEOYL-COA O-METHYLTRANSFERASE 3-RELATED"/>
    <property type="match status" value="1"/>
</dbReference>
<keyword evidence="2 4" id="KW-0808">Transferase</keyword>
<keyword evidence="1 4" id="KW-0489">Methyltransferase</keyword>
<dbReference type="PANTHER" id="PTHR10509">
    <property type="entry name" value="O-METHYLTRANSFERASE-RELATED"/>
    <property type="match status" value="1"/>
</dbReference>
<feature type="non-terminal residue" evidence="4">
    <location>
        <position position="1"/>
    </location>
</feature>
<organism evidence="4 5">
    <name type="scientific">Thiocapsa roseopersicina</name>
    <dbReference type="NCBI Taxonomy" id="1058"/>
    <lineage>
        <taxon>Bacteria</taxon>
        <taxon>Pseudomonadati</taxon>
        <taxon>Pseudomonadota</taxon>
        <taxon>Gammaproteobacteria</taxon>
        <taxon>Chromatiales</taxon>
        <taxon>Chromatiaceae</taxon>
        <taxon>Thiocapsa</taxon>
    </lineage>
</organism>
<proteinExistence type="predicted"/>
<keyword evidence="3" id="KW-0949">S-adenosyl-L-methionine</keyword>
<dbReference type="SUPFAM" id="SSF53335">
    <property type="entry name" value="S-adenosyl-L-methionine-dependent methyltransferases"/>
    <property type="match status" value="1"/>
</dbReference>